<dbReference type="PRINTS" id="PR01217">
    <property type="entry name" value="PRICHEXTENSN"/>
</dbReference>
<dbReference type="GO" id="GO:0055085">
    <property type="term" value="P:transmembrane transport"/>
    <property type="evidence" value="ECO:0007669"/>
    <property type="project" value="InterPro"/>
</dbReference>
<evidence type="ECO:0000256" key="2">
    <source>
        <dbReference type="ARBA" id="ARBA00006555"/>
    </source>
</evidence>
<keyword evidence="6" id="KW-0812">Transmembrane</keyword>
<evidence type="ECO:0000256" key="6">
    <source>
        <dbReference type="ARBA" id="ARBA00022692"/>
    </source>
</evidence>
<keyword evidence="4" id="KW-1003">Cell membrane</keyword>
<dbReference type="GO" id="GO:0015031">
    <property type="term" value="P:protein transport"/>
    <property type="evidence" value="ECO:0007669"/>
    <property type="project" value="UniProtKB-KW"/>
</dbReference>
<dbReference type="PANTHER" id="PTHR33446">
    <property type="entry name" value="PROTEIN TONB-RELATED"/>
    <property type="match status" value="1"/>
</dbReference>
<comment type="subcellular location">
    <subcellularLocation>
        <location evidence="1">Cell inner membrane</location>
        <topology evidence="1">Single-pass membrane protein</topology>
        <orientation evidence="1">Periplasmic side</orientation>
    </subcellularLocation>
</comment>
<comment type="caution">
    <text evidence="12">The sequence shown here is derived from an EMBL/GenBank/DDBJ whole genome shotgun (WGS) entry which is preliminary data.</text>
</comment>
<dbReference type="PROSITE" id="PS52015">
    <property type="entry name" value="TONB_CTD"/>
    <property type="match status" value="1"/>
</dbReference>
<dbReference type="InterPro" id="IPR006260">
    <property type="entry name" value="TonB/TolA_C"/>
</dbReference>
<dbReference type="GO" id="GO:0031992">
    <property type="term" value="F:energy transducer activity"/>
    <property type="evidence" value="ECO:0007669"/>
    <property type="project" value="TreeGrafter"/>
</dbReference>
<feature type="region of interest" description="Disordered" evidence="10">
    <location>
        <begin position="40"/>
        <end position="169"/>
    </location>
</feature>
<organism evidence="12 13">
    <name type="scientific">Humitalea rosea</name>
    <dbReference type="NCBI Taxonomy" id="990373"/>
    <lineage>
        <taxon>Bacteria</taxon>
        <taxon>Pseudomonadati</taxon>
        <taxon>Pseudomonadota</taxon>
        <taxon>Alphaproteobacteria</taxon>
        <taxon>Acetobacterales</taxon>
        <taxon>Roseomonadaceae</taxon>
        <taxon>Humitalea</taxon>
    </lineage>
</organism>
<dbReference type="AlphaFoldDB" id="A0A2W7JU70"/>
<evidence type="ECO:0000256" key="9">
    <source>
        <dbReference type="ARBA" id="ARBA00023136"/>
    </source>
</evidence>
<evidence type="ECO:0000313" key="12">
    <source>
        <dbReference type="EMBL" id="PZW39000.1"/>
    </source>
</evidence>
<keyword evidence="13" id="KW-1185">Reference proteome</keyword>
<dbReference type="InterPro" id="IPR051045">
    <property type="entry name" value="TonB-dependent_transducer"/>
</dbReference>
<feature type="compositionally biased region" description="Pro residues" evidence="10">
    <location>
        <begin position="124"/>
        <end position="141"/>
    </location>
</feature>
<gene>
    <name evidence="12" type="ORF">C8P66_13133</name>
</gene>
<evidence type="ECO:0000256" key="3">
    <source>
        <dbReference type="ARBA" id="ARBA00022448"/>
    </source>
</evidence>
<proteinExistence type="inferred from homology"/>
<feature type="compositionally biased region" description="Pro residues" evidence="10">
    <location>
        <begin position="53"/>
        <end position="115"/>
    </location>
</feature>
<dbReference type="PANTHER" id="PTHR33446:SF2">
    <property type="entry name" value="PROTEIN TONB"/>
    <property type="match status" value="1"/>
</dbReference>
<keyword evidence="8" id="KW-1133">Transmembrane helix</keyword>
<keyword evidence="5" id="KW-0997">Cell inner membrane</keyword>
<evidence type="ECO:0000256" key="10">
    <source>
        <dbReference type="SAM" id="MobiDB-lite"/>
    </source>
</evidence>
<evidence type="ECO:0000256" key="4">
    <source>
        <dbReference type="ARBA" id="ARBA00022475"/>
    </source>
</evidence>
<dbReference type="Gene3D" id="3.30.1150.10">
    <property type="match status" value="1"/>
</dbReference>
<keyword evidence="7" id="KW-0653">Protein transport</keyword>
<dbReference type="Proteomes" id="UP000249688">
    <property type="component" value="Unassembled WGS sequence"/>
</dbReference>
<dbReference type="EMBL" id="QKYU01000031">
    <property type="protein sequence ID" value="PZW39000.1"/>
    <property type="molecule type" value="Genomic_DNA"/>
</dbReference>
<keyword evidence="3" id="KW-0813">Transport</keyword>
<feature type="domain" description="TonB C-terminal" evidence="11">
    <location>
        <begin position="152"/>
        <end position="248"/>
    </location>
</feature>
<dbReference type="Pfam" id="PF03544">
    <property type="entry name" value="TonB_C"/>
    <property type="match status" value="1"/>
</dbReference>
<dbReference type="SUPFAM" id="SSF74653">
    <property type="entry name" value="TolA/TonB C-terminal domain"/>
    <property type="match status" value="1"/>
</dbReference>
<accession>A0A2W7JU70</accession>
<evidence type="ECO:0000256" key="5">
    <source>
        <dbReference type="ARBA" id="ARBA00022519"/>
    </source>
</evidence>
<reference evidence="12 13" key="1">
    <citation type="submission" date="2018-06" db="EMBL/GenBank/DDBJ databases">
        <title>Genomic Encyclopedia of Archaeal and Bacterial Type Strains, Phase II (KMG-II): from individual species to whole genera.</title>
        <authorList>
            <person name="Goeker M."/>
        </authorList>
    </citation>
    <scope>NUCLEOTIDE SEQUENCE [LARGE SCALE GENOMIC DNA]</scope>
    <source>
        <strain evidence="12 13">DSM 24525</strain>
    </source>
</reference>
<evidence type="ECO:0000256" key="7">
    <source>
        <dbReference type="ARBA" id="ARBA00022927"/>
    </source>
</evidence>
<evidence type="ECO:0000256" key="1">
    <source>
        <dbReference type="ARBA" id="ARBA00004383"/>
    </source>
</evidence>
<dbReference type="NCBIfam" id="TIGR01352">
    <property type="entry name" value="tonB_Cterm"/>
    <property type="match status" value="1"/>
</dbReference>
<evidence type="ECO:0000259" key="11">
    <source>
        <dbReference type="PROSITE" id="PS52015"/>
    </source>
</evidence>
<name>A0A2W7JU70_9PROT</name>
<dbReference type="InterPro" id="IPR037682">
    <property type="entry name" value="TonB_C"/>
</dbReference>
<evidence type="ECO:0000256" key="8">
    <source>
        <dbReference type="ARBA" id="ARBA00022989"/>
    </source>
</evidence>
<comment type="similarity">
    <text evidence="2">Belongs to the TonB family.</text>
</comment>
<keyword evidence="9" id="KW-0472">Membrane</keyword>
<protein>
    <submittedName>
        <fullName evidence="12">Protein TonB</fullName>
    </submittedName>
</protein>
<sequence>MAGAVLAAALLHLGAVGVVLAWPEARRLPEPQQGAVLIWAEPASAAAGAEATPPSPEAPAPESPAPESPAPESPAPEPPAPPAPEPAPSPPEPAPAPSPEPPPPPPPAPPAPSRPPSRAAAPPRAVPAPAAPAAAPGPPAQQPAWAAEGATTPPAPLAGHRNADPTYPNYARTMRQQGSVRLRLTVAADGLVAGAAVDRGSGYSTLDAAAVEAALRWRFRPAQRDGQPVTAEAFTTVTFRLDAGRQGF</sequence>
<evidence type="ECO:0000313" key="13">
    <source>
        <dbReference type="Proteomes" id="UP000249688"/>
    </source>
</evidence>
<dbReference type="GO" id="GO:0098797">
    <property type="term" value="C:plasma membrane protein complex"/>
    <property type="evidence" value="ECO:0007669"/>
    <property type="project" value="TreeGrafter"/>
</dbReference>
<feature type="compositionally biased region" description="Low complexity" evidence="10">
    <location>
        <begin position="40"/>
        <end position="52"/>
    </location>
</feature>